<comment type="caution">
    <text evidence="3">The sequence shown here is derived from an EMBL/GenBank/DDBJ whole genome shotgun (WGS) entry which is preliminary data.</text>
</comment>
<evidence type="ECO:0000313" key="4">
    <source>
        <dbReference type="Proteomes" id="UP001499987"/>
    </source>
</evidence>
<organism evidence="3 4">
    <name type="scientific">Kitasatospora arboriphila</name>
    <dbReference type="NCBI Taxonomy" id="258052"/>
    <lineage>
        <taxon>Bacteria</taxon>
        <taxon>Bacillati</taxon>
        <taxon>Actinomycetota</taxon>
        <taxon>Actinomycetes</taxon>
        <taxon>Kitasatosporales</taxon>
        <taxon>Streptomycetaceae</taxon>
        <taxon>Kitasatospora</taxon>
    </lineage>
</organism>
<name>A0ABP4DWK7_9ACTN</name>
<evidence type="ECO:0000313" key="3">
    <source>
        <dbReference type="EMBL" id="GAA1072418.1"/>
    </source>
</evidence>
<keyword evidence="2" id="KW-0472">Membrane</keyword>
<keyword evidence="2" id="KW-1133">Transmembrane helix</keyword>
<sequence length="87" mass="9431">MHGDGGGWAWMMFLPLLWIGLAGLIGWAAVHLAHRPAERQGESAPPGPVPGHATPREVLDRRYASGEIDTTAYREAREHLAGGPPER</sequence>
<evidence type="ECO:0000256" key="2">
    <source>
        <dbReference type="SAM" id="Phobius"/>
    </source>
</evidence>
<protein>
    <recommendedName>
        <fullName evidence="5">SHOCT domain-containing protein</fullName>
    </recommendedName>
</protein>
<dbReference type="Proteomes" id="UP001499987">
    <property type="component" value="Unassembled WGS sequence"/>
</dbReference>
<accession>A0ABP4DWK7</accession>
<evidence type="ECO:0008006" key="5">
    <source>
        <dbReference type="Google" id="ProtNLM"/>
    </source>
</evidence>
<reference evidence="4" key="1">
    <citation type="journal article" date="2019" name="Int. J. Syst. Evol. Microbiol.">
        <title>The Global Catalogue of Microorganisms (GCM) 10K type strain sequencing project: providing services to taxonomists for standard genome sequencing and annotation.</title>
        <authorList>
            <consortium name="The Broad Institute Genomics Platform"/>
            <consortium name="The Broad Institute Genome Sequencing Center for Infectious Disease"/>
            <person name="Wu L."/>
            <person name="Ma J."/>
        </authorList>
    </citation>
    <scope>NUCLEOTIDE SEQUENCE [LARGE SCALE GENOMIC DNA]</scope>
    <source>
        <strain evidence="4">JCM 13002</strain>
    </source>
</reference>
<evidence type="ECO:0000256" key="1">
    <source>
        <dbReference type="SAM" id="MobiDB-lite"/>
    </source>
</evidence>
<dbReference type="EMBL" id="BAAALD010000006">
    <property type="protein sequence ID" value="GAA1072418.1"/>
    <property type="molecule type" value="Genomic_DNA"/>
</dbReference>
<gene>
    <name evidence="3" type="ORF">GCM10009663_10020</name>
</gene>
<feature type="transmembrane region" description="Helical" evidence="2">
    <location>
        <begin position="6"/>
        <end position="30"/>
    </location>
</feature>
<proteinExistence type="predicted"/>
<keyword evidence="2" id="KW-0812">Transmembrane</keyword>
<keyword evidence="4" id="KW-1185">Reference proteome</keyword>
<feature type="region of interest" description="Disordered" evidence="1">
    <location>
        <begin position="36"/>
        <end position="58"/>
    </location>
</feature>